<proteinExistence type="predicted"/>
<organism evidence="1 2">
    <name type="scientific">Steccherinum ochraceum</name>
    <dbReference type="NCBI Taxonomy" id="92696"/>
    <lineage>
        <taxon>Eukaryota</taxon>
        <taxon>Fungi</taxon>
        <taxon>Dikarya</taxon>
        <taxon>Basidiomycota</taxon>
        <taxon>Agaricomycotina</taxon>
        <taxon>Agaricomycetes</taxon>
        <taxon>Polyporales</taxon>
        <taxon>Steccherinaceae</taxon>
        <taxon>Steccherinum</taxon>
    </lineage>
</organism>
<sequence>MSPKKRMRAKRGTVSHRAIHVPIEIVDHILNLLESDDDITPCSVSVGVRNEPGATVRFTQFLEQNPIVRGWVRKLRIMGSEYDFWNIWCSKNFVMMAQSLDNLYAVSFGHGLGTEALLPYASQPNISDCEDIILRKHLSGFKNIRESVISDSEYFWTASYLPFQKISPPLTSISITHTSPPLERILSGESLKSLQFLHFEFYALYDYSNPTITFVMTSVGKSLRTLVLDIRRPSVPSFGLCGTSVDWDAHSLSGLRELEVRLDPSHRAALTVMHNLACVPVELMTLKISFNRAFDFPRHYDDGAAALDGVFSLPAFQNLKSCRFVYTGCLKPSAAFRIVKKRLPSLWSRNIEVVFGKERYI</sequence>
<accession>A0A4R0RTG1</accession>
<evidence type="ECO:0000313" key="1">
    <source>
        <dbReference type="EMBL" id="TCD70663.1"/>
    </source>
</evidence>
<evidence type="ECO:0008006" key="3">
    <source>
        <dbReference type="Google" id="ProtNLM"/>
    </source>
</evidence>
<comment type="caution">
    <text evidence="1">The sequence shown here is derived from an EMBL/GenBank/DDBJ whole genome shotgun (WGS) entry which is preliminary data.</text>
</comment>
<dbReference type="OrthoDB" id="10665344at2759"/>
<dbReference type="Proteomes" id="UP000292702">
    <property type="component" value="Unassembled WGS sequence"/>
</dbReference>
<gene>
    <name evidence="1" type="ORF">EIP91_002384</name>
</gene>
<protein>
    <recommendedName>
        <fullName evidence="3">F-box domain-containing protein</fullName>
    </recommendedName>
</protein>
<dbReference type="AlphaFoldDB" id="A0A4R0RTG1"/>
<dbReference type="EMBL" id="RWJN01000017">
    <property type="protein sequence ID" value="TCD70663.1"/>
    <property type="molecule type" value="Genomic_DNA"/>
</dbReference>
<keyword evidence="2" id="KW-1185">Reference proteome</keyword>
<name>A0A4R0RTG1_9APHY</name>
<evidence type="ECO:0000313" key="2">
    <source>
        <dbReference type="Proteomes" id="UP000292702"/>
    </source>
</evidence>
<reference evidence="1 2" key="1">
    <citation type="submission" date="2018-11" db="EMBL/GenBank/DDBJ databases">
        <title>Genome assembly of Steccherinum ochraceum LE-BIN_3174, the white-rot fungus of the Steccherinaceae family (The Residual Polyporoid clade, Polyporales, Basidiomycota).</title>
        <authorList>
            <person name="Fedorova T.V."/>
            <person name="Glazunova O.A."/>
            <person name="Landesman E.O."/>
            <person name="Moiseenko K.V."/>
            <person name="Psurtseva N.V."/>
            <person name="Savinova O.S."/>
            <person name="Shakhova N.V."/>
            <person name="Tyazhelova T.V."/>
            <person name="Vasina D.V."/>
        </authorList>
    </citation>
    <scope>NUCLEOTIDE SEQUENCE [LARGE SCALE GENOMIC DNA]</scope>
    <source>
        <strain evidence="1 2">LE-BIN_3174</strain>
    </source>
</reference>